<dbReference type="Pfam" id="PF08313">
    <property type="entry name" value="SCA7"/>
    <property type="match status" value="1"/>
</dbReference>
<accession>A0A232LQY5</accession>
<dbReference type="GO" id="GO:0031048">
    <property type="term" value="P:regulatory ncRNA-mediated heterochromatin formation"/>
    <property type="evidence" value="ECO:0007669"/>
    <property type="project" value="TreeGrafter"/>
</dbReference>
<dbReference type="PROSITE" id="PS51505">
    <property type="entry name" value="SCA7"/>
    <property type="match status" value="1"/>
</dbReference>
<dbReference type="PANTHER" id="PTHR47805">
    <property type="entry name" value="SAGA-ASSOCIATED FACTOR 73"/>
    <property type="match status" value="1"/>
</dbReference>
<dbReference type="EMBL" id="NPHW01005616">
    <property type="protein sequence ID" value="OXV06575.1"/>
    <property type="molecule type" value="Genomic_DNA"/>
</dbReference>
<feature type="region of interest" description="Disordered" evidence="1">
    <location>
        <begin position="30"/>
        <end position="75"/>
    </location>
</feature>
<dbReference type="GO" id="GO:0006357">
    <property type="term" value="P:regulation of transcription by RNA polymerase II"/>
    <property type="evidence" value="ECO:0007669"/>
    <property type="project" value="TreeGrafter"/>
</dbReference>
<dbReference type="InterPro" id="IPR013243">
    <property type="entry name" value="SCA7_dom"/>
</dbReference>
<dbReference type="OrthoDB" id="21678at2759"/>
<dbReference type="GO" id="GO:0000124">
    <property type="term" value="C:SAGA complex"/>
    <property type="evidence" value="ECO:0007669"/>
    <property type="project" value="InterPro"/>
</dbReference>
<gene>
    <name evidence="3" type="ORF">Egran_05657</name>
</gene>
<evidence type="ECO:0000313" key="3">
    <source>
        <dbReference type="EMBL" id="OXV06575.1"/>
    </source>
</evidence>
<evidence type="ECO:0000313" key="4">
    <source>
        <dbReference type="Proteomes" id="UP000243515"/>
    </source>
</evidence>
<sequence length="419" mass="44956">MASNGAIVRVSPVASSIGSLVDASGYKFPEKDLKPGKIKLKRPSSKSAKGGKKLELHGNDQDRPGSPGSPILPEMDEKTLVTFAQGKLREDQLERVICKHCKRAILKQGAKEHTSGCLKAKQERARKKKEARDAANRAKEKATDKDGDDKAEDAAGAEKVGDGDDVVSGQKSAKKSAVKGMTDDGPKKGKKRKADADDDKEKEPKKKKKKEEPKPKVPKPKGPVDVEKQCGVTLANGMQCARSLTCKSHSMGAKRAVPGRSLPYDMLLQAYQKKNQARQQKAAIDANAPLQDDYDNNGPVDSDEERDAVMAAISRSCPRPLVTHTLVPTRKKYQYVRMKEMLSHVLGGARGGGLFSIGDPTNPGGRTLFAATESPVLPSPTAPEVSNDSSKKSVTASQGAHNRSIQNSTTNKTTLGTSS</sequence>
<feature type="domain" description="SCA7" evidence="2">
    <location>
        <begin position="217"/>
        <end position="283"/>
    </location>
</feature>
<dbReference type="PANTHER" id="PTHR47805:SF1">
    <property type="entry name" value="SAGA-ASSOCIATED FACTOR 73"/>
    <property type="match status" value="1"/>
</dbReference>
<feature type="region of interest" description="Disordered" evidence="1">
    <location>
        <begin position="108"/>
        <end position="226"/>
    </location>
</feature>
<comment type="caution">
    <text evidence="3">The sequence shown here is derived from an EMBL/GenBank/DDBJ whole genome shotgun (WGS) entry which is preliminary data.</text>
</comment>
<feature type="compositionally biased region" description="Basic and acidic residues" evidence="1">
    <location>
        <begin position="52"/>
        <end position="63"/>
    </location>
</feature>
<name>A0A232LQY5_9EURO</name>
<feature type="region of interest" description="Disordered" evidence="1">
    <location>
        <begin position="374"/>
        <end position="419"/>
    </location>
</feature>
<dbReference type="InterPro" id="IPR037804">
    <property type="entry name" value="SGF73"/>
</dbReference>
<evidence type="ECO:0000256" key="1">
    <source>
        <dbReference type="SAM" id="MobiDB-lite"/>
    </source>
</evidence>
<reference evidence="3 4" key="1">
    <citation type="journal article" date="2015" name="Environ. Microbiol.">
        <title>Metagenome sequence of Elaphomyces granulatus from sporocarp tissue reveals Ascomycota ectomycorrhizal fingerprints of genome expansion and a Proteobacteria-rich microbiome.</title>
        <authorList>
            <person name="Quandt C.A."/>
            <person name="Kohler A."/>
            <person name="Hesse C.N."/>
            <person name="Sharpton T.J."/>
            <person name="Martin F."/>
            <person name="Spatafora J.W."/>
        </authorList>
    </citation>
    <scope>NUCLEOTIDE SEQUENCE [LARGE SCALE GENOMIC DNA]</scope>
    <source>
        <strain evidence="3 4">OSC145934</strain>
    </source>
</reference>
<dbReference type="Proteomes" id="UP000243515">
    <property type="component" value="Unassembled WGS sequence"/>
</dbReference>
<dbReference type="Gene3D" id="6.10.140.1270">
    <property type="match status" value="1"/>
</dbReference>
<evidence type="ECO:0000259" key="2">
    <source>
        <dbReference type="PROSITE" id="PS51505"/>
    </source>
</evidence>
<dbReference type="GO" id="GO:1904802">
    <property type="term" value="P:RITS complex assembly"/>
    <property type="evidence" value="ECO:0007669"/>
    <property type="project" value="TreeGrafter"/>
</dbReference>
<protein>
    <recommendedName>
        <fullName evidence="2">SCA7 domain-containing protein</fullName>
    </recommendedName>
</protein>
<dbReference type="AlphaFoldDB" id="A0A232LQY5"/>
<proteinExistence type="predicted"/>
<keyword evidence="4" id="KW-1185">Reference proteome</keyword>
<feature type="compositionally biased region" description="Basic and acidic residues" evidence="1">
    <location>
        <begin position="130"/>
        <end position="148"/>
    </location>
</feature>
<feature type="compositionally biased region" description="Polar residues" evidence="1">
    <location>
        <begin position="384"/>
        <end position="419"/>
    </location>
</feature>
<organism evidence="3 4">
    <name type="scientific">Elaphomyces granulatus</name>
    <dbReference type="NCBI Taxonomy" id="519963"/>
    <lineage>
        <taxon>Eukaryota</taxon>
        <taxon>Fungi</taxon>
        <taxon>Dikarya</taxon>
        <taxon>Ascomycota</taxon>
        <taxon>Pezizomycotina</taxon>
        <taxon>Eurotiomycetes</taxon>
        <taxon>Eurotiomycetidae</taxon>
        <taxon>Eurotiales</taxon>
        <taxon>Elaphomycetaceae</taxon>
        <taxon>Elaphomyces</taxon>
    </lineage>
</organism>
<feature type="compositionally biased region" description="Basic and acidic residues" evidence="1">
    <location>
        <begin position="199"/>
        <end position="215"/>
    </location>
</feature>